<dbReference type="GO" id="GO:0016853">
    <property type="term" value="F:isomerase activity"/>
    <property type="evidence" value="ECO:0007669"/>
    <property type="project" value="UniProtKB-KW"/>
</dbReference>
<keyword evidence="4" id="KW-0676">Redox-active center</keyword>
<comment type="subcellular location">
    <subcellularLocation>
        <location evidence="1">Cell envelope</location>
    </subcellularLocation>
</comment>
<evidence type="ECO:0000313" key="6">
    <source>
        <dbReference type="EMBL" id="KJJ38112.1"/>
    </source>
</evidence>
<dbReference type="PROSITE" id="PS51352">
    <property type="entry name" value="THIOREDOXIN_2"/>
    <property type="match status" value="1"/>
</dbReference>
<keyword evidence="2" id="KW-0201">Cytochrome c-type biogenesis</keyword>
<dbReference type="PANTHER" id="PTHR42852:SF6">
    <property type="entry name" value="THIOL:DISULFIDE INTERCHANGE PROTEIN DSBE"/>
    <property type="match status" value="1"/>
</dbReference>
<dbReference type="SUPFAM" id="SSF52833">
    <property type="entry name" value="Thioredoxin-like"/>
    <property type="match status" value="1"/>
</dbReference>
<keyword evidence="7" id="KW-1185">Reference proteome</keyword>
<name>A0ABR5DH57_9FLAO</name>
<keyword evidence="6" id="KW-0413">Isomerase</keyword>
<comment type="caution">
    <text evidence="6">The sequence shown here is derived from an EMBL/GenBank/DDBJ whole genome shotgun (WGS) entry which is preliminary data.</text>
</comment>
<dbReference type="InterPro" id="IPR036249">
    <property type="entry name" value="Thioredoxin-like_sf"/>
</dbReference>
<protein>
    <submittedName>
        <fullName evidence="6">Thiol-disulfide isomerase</fullName>
    </submittedName>
</protein>
<dbReference type="Proteomes" id="UP000033497">
    <property type="component" value="Unassembled WGS sequence"/>
</dbReference>
<dbReference type="InterPro" id="IPR050553">
    <property type="entry name" value="Thioredoxin_ResA/DsbE_sf"/>
</dbReference>
<evidence type="ECO:0000259" key="5">
    <source>
        <dbReference type="PROSITE" id="PS51352"/>
    </source>
</evidence>
<reference evidence="6 7" key="1">
    <citation type="submission" date="2014-10" db="EMBL/GenBank/DDBJ databases">
        <title>Genome sequencing of Vitellibacter vladivostokensis KMM 3516.</title>
        <authorList>
            <person name="Thevarajoo S."/>
            <person name="Selvaratnam C."/>
            <person name="Goh K.M."/>
            <person name="Chong C.S."/>
        </authorList>
    </citation>
    <scope>NUCLEOTIDE SEQUENCE [LARGE SCALE GENOMIC DNA]</scope>
    <source>
        <strain evidence="6 7">KMM 3516</strain>
    </source>
</reference>
<keyword evidence="3" id="KW-1015">Disulfide bond</keyword>
<proteinExistence type="predicted"/>
<evidence type="ECO:0000256" key="2">
    <source>
        <dbReference type="ARBA" id="ARBA00022748"/>
    </source>
</evidence>
<dbReference type="PANTHER" id="PTHR42852">
    <property type="entry name" value="THIOL:DISULFIDE INTERCHANGE PROTEIN DSBE"/>
    <property type="match status" value="1"/>
</dbReference>
<dbReference type="CDD" id="cd02966">
    <property type="entry name" value="TlpA_like_family"/>
    <property type="match status" value="1"/>
</dbReference>
<dbReference type="InterPro" id="IPR013766">
    <property type="entry name" value="Thioredoxin_domain"/>
</dbReference>
<feature type="domain" description="Thioredoxin" evidence="5">
    <location>
        <begin position="313"/>
        <end position="455"/>
    </location>
</feature>
<dbReference type="PROSITE" id="PS51257">
    <property type="entry name" value="PROKAR_LIPOPROTEIN"/>
    <property type="match status" value="1"/>
</dbReference>
<dbReference type="RefSeq" id="WP_045080929.1">
    <property type="nucleotide sequence ID" value="NZ_JSVU01000006.1"/>
</dbReference>
<dbReference type="Gene3D" id="3.40.30.10">
    <property type="entry name" value="Glutaredoxin"/>
    <property type="match status" value="1"/>
</dbReference>
<gene>
    <name evidence="6" type="ORF">MB09_10815</name>
</gene>
<dbReference type="EMBL" id="JSVU01000006">
    <property type="protein sequence ID" value="KJJ38112.1"/>
    <property type="molecule type" value="Genomic_DNA"/>
</dbReference>
<dbReference type="Pfam" id="PF08534">
    <property type="entry name" value="Redoxin"/>
    <property type="match status" value="1"/>
</dbReference>
<evidence type="ECO:0000313" key="7">
    <source>
        <dbReference type="Proteomes" id="UP000033497"/>
    </source>
</evidence>
<sequence length="455" mass="52252">MKKISLLLIMLLAIACTQEEKNQYAILSGTVENNTAETVFVRGNDFEKRMPISENGTFQDTLYIKNDGFYEMYVGRERTGIYLEKGKNLSVVLDASEFDETLKYTGDLGNINDFLAAKYLWNEQNLDYKDMFSLDETNFFQKLDNNQKSYDSLFAANQISNENFKKKLAVEDNYSRAIMLENYAEAHRYYSGVNDFQISDNFYDELKNIDYADTLAYRNSVAYQNLLDTHFNRLASAEAEKDENADQAVLYLKKVNESLPDGYAKDKIMTSYLQYGLKPNESLDEVFNIYKNSNPSAENLAMLTKRYNQLKAITKGNPSPTFTFENHKDGFTSLESLKGKYVYIDVWATWCGPCIREIPYLKEVEKDYHNKPVSFVSISIDEPKDYEKWKTMVSEKELGGIQLIADNNWNSKFVKEYAILGIPRFILIDPQGNIVSADAPRPSDPALRTLLDGLL</sequence>
<organism evidence="6 7">
    <name type="scientific">Aequorivita vladivostokensis</name>
    <dbReference type="NCBI Taxonomy" id="171194"/>
    <lineage>
        <taxon>Bacteria</taxon>
        <taxon>Pseudomonadati</taxon>
        <taxon>Bacteroidota</taxon>
        <taxon>Flavobacteriia</taxon>
        <taxon>Flavobacteriales</taxon>
        <taxon>Flavobacteriaceae</taxon>
        <taxon>Aequorivita</taxon>
    </lineage>
</organism>
<accession>A0ABR5DH57</accession>
<dbReference type="InterPro" id="IPR013740">
    <property type="entry name" value="Redoxin"/>
</dbReference>
<evidence type="ECO:0000256" key="4">
    <source>
        <dbReference type="ARBA" id="ARBA00023284"/>
    </source>
</evidence>
<evidence type="ECO:0000256" key="3">
    <source>
        <dbReference type="ARBA" id="ARBA00023157"/>
    </source>
</evidence>
<evidence type="ECO:0000256" key="1">
    <source>
        <dbReference type="ARBA" id="ARBA00004196"/>
    </source>
</evidence>